<reference evidence="2" key="1">
    <citation type="journal article" date="2023" name="Insect Mol. Biol.">
        <title>Genome sequencing provides insights into the evolution of gene families encoding plant cell wall-degrading enzymes in longhorned beetles.</title>
        <authorList>
            <person name="Shin N.R."/>
            <person name="Okamura Y."/>
            <person name="Kirsch R."/>
            <person name="Pauchet Y."/>
        </authorList>
    </citation>
    <scope>NUCLEOTIDE SEQUENCE</scope>
    <source>
        <strain evidence="2">MMC_N1</strain>
    </source>
</reference>
<name>A0ABQ9J610_9CUCU</name>
<feature type="non-terminal residue" evidence="2">
    <location>
        <position position="1"/>
    </location>
</feature>
<dbReference type="EMBL" id="JAPWTJ010001186">
    <property type="protein sequence ID" value="KAJ8973361.1"/>
    <property type="molecule type" value="Genomic_DNA"/>
</dbReference>
<feature type="compositionally biased region" description="Low complexity" evidence="1">
    <location>
        <begin position="1"/>
        <end position="11"/>
    </location>
</feature>
<evidence type="ECO:0000313" key="2">
    <source>
        <dbReference type="EMBL" id="KAJ8973361.1"/>
    </source>
</evidence>
<accession>A0ABQ9J610</accession>
<feature type="compositionally biased region" description="Polar residues" evidence="1">
    <location>
        <begin position="185"/>
        <end position="215"/>
    </location>
</feature>
<dbReference type="Proteomes" id="UP001162164">
    <property type="component" value="Unassembled WGS sequence"/>
</dbReference>
<feature type="region of interest" description="Disordered" evidence="1">
    <location>
        <begin position="1"/>
        <end position="27"/>
    </location>
</feature>
<evidence type="ECO:0000256" key="1">
    <source>
        <dbReference type="SAM" id="MobiDB-lite"/>
    </source>
</evidence>
<feature type="compositionally biased region" description="Basic residues" evidence="1">
    <location>
        <begin position="495"/>
        <end position="505"/>
    </location>
</feature>
<proteinExistence type="predicted"/>
<gene>
    <name evidence="2" type="ORF">NQ317_018837</name>
</gene>
<feature type="region of interest" description="Disordered" evidence="1">
    <location>
        <begin position="113"/>
        <end position="132"/>
    </location>
</feature>
<comment type="caution">
    <text evidence="2">The sequence shown here is derived from an EMBL/GenBank/DDBJ whole genome shotgun (WGS) entry which is preliminary data.</text>
</comment>
<keyword evidence="3" id="KW-1185">Reference proteome</keyword>
<feature type="compositionally biased region" description="Polar residues" evidence="1">
    <location>
        <begin position="113"/>
        <end position="124"/>
    </location>
</feature>
<feature type="region of interest" description="Disordered" evidence="1">
    <location>
        <begin position="172"/>
        <end position="254"/>
    </location>
</feature>
<feature type="compositionally biased region" description="Polar residues" evidence="1">
    <location>
        <begin position="424"/>
        <end position="483"/>
    </location>
</feature>
<organism evidence="2 3">
    <name type="scientific">Molorchus minor</name>
    <dbReference type="NCBI Taxonomy" id="1323400"/>
    <lineage>
        <taxon>Eukaryota</taxon>
        <taxon>Metazoa</taxon>
        <taxon>Ecdysozoa</taxon>
        <taxon>Arthropoda</taxon>
        <taxon>Hexapoda</taxon>
        <taxon>Insecta</taxon>
        <taxon>Pterygota</taxon>
        <taxon>Neoptera</taxon>
        <taxon>Endopterygota</taxon>
        <taxon>Coleoptera</taxon>
        <taxon>Polyphaga</taxon>
        <taxon>Cucujiformia</taxon>
        <taxon>Chrysomeloidea</taxon>
        <taxon>Cerambycidae</taxon>
        <taxon>Lamiinae</taxon>
        <taxon>Monochamini</taxon>
        <taxon>Molorchus</taxon>
    </lineage>
</organism>
<evidence type="ECO:0000313" key="3">
    <source>
        <dbReference type="Proteomes" id="UP001162164"/>
    </source>
</evidence>
<feature type="region of interest" description="Disordered" evidence="1">
    <location>
        <begin position="424"/>
        <end position="522"/>
    </location>
</feature>
<protein>
    <submittedName>
        <fullName evidence="2">Uncharacterized protein</fullName>
    </submittedName>
</protein>
<sequence>SCTRSSSSSSSLADLEGITKNDGGSHRCSFTDLHLEAEPTTEMVINLPATDRPHQWREASPSRDAHAIRPTSWLSEVASLAQLVADGVTSDGSSSTDGGDMQVNVPCSDVATSVVPSNSPQNLQAADDGLRGDGVSVHNQGGPGQQYQATLLNLSSANVVGLPSHTRYASVPVGTSPEPSHQFLKYQNNGQSPGNHQRHSAQVDQPATHQISHLRSSSVPKSMPVVPRHDSGTTTTTTTTVPRLNPQKPMSQIPNNVSNVNVNFYRAVPVNVVSSVPTIQCINSLSNAQGNSVSNVQVLPLGANFQTHNIHLPNTLGGIGFSNVITSGFTTGTTQVILHNTQSSTNSIQVPSNFQNVSRSTILNPQVVPVQPAKSAVNAGSNTITNFLPPPPIICASNHDFIQNARPISSPAVPMVTIQQNCAENRTRSHSNAGISANTAPQQNAPGSSSTTASKPNNEIRTPRTFTSTEAQTDETSVAQPSCSEPPPNREQRRRDRRERRHQRRVNGTAHRYAADGGTHVGGMQNDRLPDILNSHLPPPYSTLPNHTVMTSMPPPPPMVPMVPHPAGAVLQSVVPNNVVPPSGFVFQAPPPSQVIPGQMPMMQAPAPVAVPVAPPSGFRFPFPANGFRR</sequence>
<feature type="compositionally biased region" description="Low complexity" evidence="1">
    <location>
        <begin position="216"/>
        <end position="226"/>
    </location>
</feature>